<dbReference type="STRING" id="702114.A1355_05945"/>
<dbReference type="OrthoDB" id="22467at403"/>
<keyword evidence="2" id="KW-1185">Reference proteome</keyword>
<protein>
    <submittedName>
        <fullName evidence="1">Uncharacterized protein</fullName>
    </submittedName>
</protein>
<evidence type="ECO:0000313" key="2">
    <source>
        <dbReference type="Proteomes" id="UP000077628"/>
    </source>
</evidence>
<proteinExistence type="predicted"/>
<comment type="caution">
    <text evidence="1">The sequence shown here is derived from an EMBL/GenBank/DDBJ whole genome shotgun (WGS) entry which is preliminary data.</text>
</comment>
<dbReference type="EMBL" id="LUUK01000170">
    <property type="protein sequence ID" value="OAI18269.1"/>
    <property type="molecule type" value="Genomic_DNA"/>
</dbReference>
<accession>A0A177NM52</accession>
<organism evidence="1 2">
    <name type="scientific">Methylomonas koyamae</name>
    <dbReference type="NCBI Taxonomy" id="702114"/>
    <lineage>
        <taxon>Bacteria</taxon>
        <taxon>Pseudomonadati</taxon>
        <taxon>Pseudomonadota</taxon>
        <taxon>Gammaproteobacteria</taxon>
        <taxon>Methylococcales</taxon>
        <taxon>Methylococcaceae</taxon>
        <taxon>Methylomonas</taxon>
    </lineage>
</organism>
<dbReference type="RefSeq" id="WP_064028725.1">
    <property type="nucleotide sequence ID" value="NZ_LUUK01000170.1"/>
</dbReference>
<name>A0A177NM52_9GAMM</name>
<gene>
    <name evidence="1" type="ORF">A1355_05945</name>
</gene>
<dbReference type="AlphaFoldDB" id="A0A177NM52"/>
<sequence>MSKKTDLTQQEVANIVGVLSNPESLINVAAGEMRDCGGQPQTALGGGNTEAGITVEVARGSGAPPSNTAPANCITGDDYPVLVLRSGIDSLYLSYPGELSFSKSLELNILKEQARSAIELEQAEAVYKMPGHIFEVHSKGSGLFSYILSDNAFRISLSGMGAKQTPLAYVQIKSDWLVHRGVLDAVPS</sequence>
<reference evidence="2" key="1">
    <citation type="submission" date="2016-03" db="EMBL/GenBank/DDBJ databases">
        <authorList>
            <person name="Heylen K."/>
            <person name="De Vos P."/>
            <person name="Vekeman B."/>
        </authorList>
    </citation>
    <scope>NUCLEOTIDE SEQUENCE [LARGE SCALE GENOMIC DNA]</scope>
    <source>
        <strain evidence="2">R-45383</strain>
    </source>
</reference>
<dbReference type="Proteomes" id="UP000077628">
    <property type="component" value="Unassembled WGS sequence"/>
</dbReference>
<evidence type="ECO:0000313" key="1">
    <source>
        <dbReference type="EMBL" id="OAI18269.1"/>
    </source>
</evidence>